<evidence type="ECO:0000313" key="3">
    <source>
        <dbReference type="Proteomes" id="UP001144805"/>
    </source>
</evidence>
<dbReference type="Gene3D" id="3.40.50.720">
    <property type="entry name" value="NAD(P)-binding Rossmann-like Domain"/>
    <property type="match status" value="1"/>
</dbReference>
<dbReference type="Proteomes" id="UP001144805">
    <property type="component" value="Unassembled WGS sequence"/>
</dbReference>
<dbReference type="InterPro" id="IPR036291">
    <property type="entry name" value="NAD(P)-bd_dom_sf"/>
</dbReference>
<accession>A0A9X3IKS0</accession>
<dbReference type="EMBL" id="JAPKNK010000002">
    <property type="protein sequence ID" value="MCX5569102.1"/>
    <property type="molecule type" value="Genomic_DNA"/>
</dbReference>
<dbReference type="AlphaFoldDB" id="A0A9X3IKS0"/>
<dbReference type="InterPro" id="IPR020904">
    <property type="entry name" value="Sc_DH/Rdtase_CS"/>
</dbReference>
<dbReference type="PROSITE" id="PS00061">
    <property type="entry name" value="ADH_SHORT"/>
    <property type="match status" value="1"/>
</dbReference>
<dbReference type="RefSeq" id="WP_266338053.1">
    <property type="nucleotide sequence ID" value="NZ_JAPKNK010000002.1"/>
</dbReference>
<name>A0A9X3IKS0_9HYPH</name>
<dbReference type="PANTHER" id="PTHR43245:SF55">
    <property type="entry name" value="NAD(P)-BINDING DOMAIN-CONTAINING PROTEIN"/>
    <property type="match status" value="1"/>
</dbReference>
<comment type="caution">
    <text evidence="2">The sequence shown here is derived from an EMBL/GenBank/DDBJ whole genome shotgun (WGS) entry which is preliminary data.</text>
</comment>
<dbReference type="Pfam" id="PF01370">
    <property type="entry name" value="Epimerase"/>
    <property type="match status" value="1"/>
</dbReference>
<dbReference type="InterPro" id="IPR057326">
    <property type="entry name" value="KR_dom"/>
</dbReference>
<evidence type="ECO:0000313" key="2">
    <source>
        <dbReference type="EMBL" id="MCX5569102.1"/>
    </source>
</evidence>
<sequence length="302" mass="31669">MTDTVLVTGAAGLVGRALLRQLTAAGRPVLAIDRVSTRISGVDVVAIDLTETHALHALAGRQKLAGILHCGAISGPMVGKEKPFSIVETNIVGTANMLELARIHGVPRFVYCSSASVYGSTGGAPINAATPPQPSTVYGASKVASEQLVNAYAREHGVSGVSLRLSWIYGPERSTSCILRRMIAAGLAGEALDLPFGAGFPRQYIHVEDAAAALVAALDAPALPRTYYDVTGGRIDTLDRVAELVAEQVPGARITLREGPDPLDDHHGPIDIEAARRDLGYRPAIDLPEGIARFVEAMRAAG</sequence>
<organism evidence="2 3">
    <name type="scientific">Kaistia nematophila</name>
    <dbReference type="NCBI Taxonomy" id="2994654"/>
    <lineage>
        <taxon>Bacteria</taxon>
        <taxon>Pseudomonadati</taxon>
        <taxon>Pseudomonadota</taxon>
        <taxon>Alphaproteobacteria</taxon>
        <taxon>Hyphomicrobiales</taxon>
        <taxon>Kaistiaceae</taxon>
        <taxon>Kaistia</taxon>
    </lineage>
</organism>
<evidence type="ECO:0000259" key="1">
    <source>
        <dbReference type="SMART" id="SM00822"/>
    </source>
</evidence>
<feature type="domain" description="Ketoreductase" evidence="1">
    <location>
        <begin position="3"/>
        <end position="171"/>
    </location>
</feature>
<dbReference type="PANTHER" id="PTHR43245">
    <property type="entry name" value="BIFUNCTIONAL POLYMYXIN RESISTANCE PROTEIN ARNA"/>
    <property type="match status" value="1"/>
</dbReference>
<dbReference type="InterPro" id="IPR050177">
    <property type="entry name" value="Lipid_A_modif_metabolic_enz"/>
</dbReference>
<dbReference type="CDD" id="cd08946">
    <property type="entry name" value="SDR_e"/>
    <property type="match status" value="1"/>
</dbReference>
<keyword evidence="3" id="KW-1185">Reference proteome</keyword>
<dbReference type="SUPFAM" id="SSF51735">
    <property type="entry name" value="NAD(P)-binding Rossmann-fold domains"/>
    <property type="match status" value="1"/>
</dbReference>
<dbReference type="SMART" id="SM00822">
    <property type="entry name" value="PKS_KR"/>
    <property type="match status" value="1"/>
</dbReference>
<dbReference type="InterPro" id="IPR001509">
    <property type="entry name" value="Epimerase_deHydtase"/>
</dbReference>
<reference evidence="2" key="1">
    <citation type="submission" date="2022-11" db="EMBL/GenBank/DDBJ databases">
        <title>Biodiversity and phylogenetic relationships of bacteria.</title>
        <authorList>
            <person name="Machado R.A.R."/>
            <person name="Bhat A."/>
            <person name="Loulou A."/>
            <person name="Kallel S."/>
        </authorList>
    </citation>
    <scope>NUCLEOTIDE SEQUENCE</scope>
    <source>
        <strain evidence="2">K-TC2</strain>
    </source>
</reference>
<protein>
    <submittedName>
        <fullName evidence="2">NAD(P)-dependent oxidoreductase</fullName>
    </submittedName>
</protein>
<gene>
    <name evidence="2" type="ORF">OSH07_07835</name>
</gene>
<proteinExistence type="predicted"/>